<reference evidence="4 5" key="1">
    <citation type="submission" date="2020-11" db="EMBL/GenBank/DDBJ databases">
        <title>The genome sequence of Erythrobacter sp. 6D36.</title>
        <authorList>
            <person name="Liu Y."/>
        </authorList>
    </citation>
    <scope>NUCLEOTIDE SEQUENCE [LARGE SCALE GENOMIC DNA]</scope>
    <source>
        <strain evidence="4 5">6D36</strain>
    </source>
</reference>
<dbReference type="AlphaFoldDB" id="A0A7S8F3A0"/>
<evidence type="ECO:0000256" key="2">
    <source>
        <dbReference type="ARBA" id="ARBA00023002"/>
    </source>
</evidence>
<dbReference type="KEGG" id="qso:IRL76_11405"/>
<accession>A0A7S8F3A0</accession>
<organism evidence="4 5">
    <name type="scientific">Qipengyuania soli</name>
    <dbReference type="NCBI Taxonomy" id="2782568"/>
    <lineage>
        <taxon>Bacteria</taxon>
        <taxon>Pseudomonadati</taxon>
        <taxon>Pseudomonadota</taxon>
        <taxon>Alphaproteobacteria</taxon>
        <taxon>Sphingomonadales</taxon>
        <taxon>Erythrobacteraceae</taxon>
        <taxon>Qipengyuania</taxon>
    </lineage>
</organism>
<proteinExistence type="predicted"/>
<protein>
    <submittedName>
        <fullName evidence="4">NADH:flavin oxidoreductase/NADH oxidase family protein</fullName>
    </submittedName>
</protein>
<keyword evidence="5" id="KW-1185">Reference proteome</keyword>
<evidence type="ECO:0000256" key="1">
    <source>
        <dbReference type="ARBA" id="ARBA00022630"/>
    </source>
</evidence>
<dbReference type="GO" id="GO:0010181">
    <property type="term" value="F:FMN binding"/>
    <property type="evidence" value="ECO:0007669"/>
    <property type="project" value="InterPro"/>
</dbReference>
<dbReference type="Proteomes" id="UP000594459">
    <property type="component" value="Chromosome"/>
</dbReference>
<feature type="domain" description="NADH:flavin oxidoreductase/NADH oxidase N-terminal" evidence="3">
    <location>
        <begin position="17"/>
        <end position="348"/>
    </location>
</feature>
<dbReference type="Pfam" id="PF00724">
    <property type="entry name" value="Oxidored_FMN"/>
    <property type="match status" value="1"/>
</dbReference>
<dbReference type="InterPro" id="IPR001155">
    <property type="entry name" value="OxRdtase_FMN_N"/>
</dbReference>
<dbReference type="SUPFAM" id="SSF51395">
    <property type="entry name" value="FMN-linked oxidoreductases"/>
    <property type="match status" value="1"/>
</dbReference>
<dbReference type="PANTHER" id="PTHR43656">
    <property type="entry name" value="BINDING OXIDOREDUCTASE, PUTATIVE (AFU_ORTHOLOGUE AFUA_2G08260)-RELATED"/>
    <property type="match status" value="1"/>
</dbReference>
<dbReference type="CDD" id="cd04733">
    <property type="entry name" value="OYE_like_2_FMN"/>
    <property type="match status" value="1"/>
</dbReference>
<dbReference type="Gene3D" id="3.20.20.70">
    <property type="entry name" value="Aldolase class I"/>
    <property type="match status" value="1"/>
</dbReference>
<sequence length="432" mass="47221">MAVTLASELTLPCGAVLSNRIAKAAMTEGMATPDGRPTPELERLYGIWSDGGAGMLLSGNVIVDKDHLERPGNVVIDREPDEDMKRRLASWAKAATRGGNHFWAQISHGGRQTQKLVNPHPKSSSDVQLALPGGQFARPTPLTREEIADLVNRWAIASRALKEAGFTGVQIHGAHGYLISQFLSPRVNLRSDEYGGSLENRARFLLEIVAAVRAAVGPEFPISVKLNSADFQKGGFDFGDSLQVVKWLEAASVDLIEISGGTYEQPKLLGVSGMEDEEKQNVAPSTLAREAYFVDFAKAMQAEVSMPLMVTGGFRTRAAMEQALDSGAADVIGIGRPMCVDTDAPARLLAGDTQLARYEDRLDLLPDWMAFLKRFQMVKAVNSFAGIYWFYEQLWLLGHEGRTDPDLSVFKAFRTLEARNNRIMKERAAGAA</sequence>
<keyword evidence="2" id="KW-0560">Oxidoreductase</keyword>
<dbReference type="GO" id="GO:0016491">
    <property type="term" value="F:oxidoreductase activity"/>
    <property type="evidence" value="ECO:0007669"/>
    <property type="project" value="UniProtKB-KW"/>
</dbReference>
<keyword evidence="1" id="KW-0285">Flavoprotein</keyword>
<dbReference type="PANTHER" id="PTHR43656:SF2">
    <property type="entry name" value="BINDING OXIDOREDUCTASE, PUTATIVE (AFU_ORTHOLOGUE AFUA_2G08260)-RELATED"/>
    <property type="match status" value="1"/>
</dbReference>
<evidence type="ECO:0000313" key="4">
    <source>
        <dbReference type="EMBL" id="QPC98444.1"/>
    </source>
</evidence>
<dbReference type="RefSeq" id="WP_246449734.1">
    <property type="nucleotide sequence ID" value="NZ_CP064654.1"/>
</dbReference>
<dbReference type="EMBL" id="CP064654">
    <property type="protein sequence ID" value="QPC98444.1"/>
    <property type="molecule type" value="Genomic_DNA"/>
</dbReference>
<gene>
    <name evidence="4" type="ORF">IRL76_11405</name>
</gene>
<evidence type="ECO:0000259" key="3">
    <source>
        <dbReference type="Pfam" id="PF00724"/>
    </source>
</evidence>
<dbReference type="InterPro" id="IPR013785">
    <property type="entry name" value="Aldolase_TIM"/>
</dbReference>
<name>A0A7S8F3A0_9SPHN</name>
<evidence type="ECO:0000313" key="5">
    <source>
        <dbReference type="Proteomes" id="UP000594459"/>
    </source>
</evidence>
<dbReference type="InterPro" id="IPR051799">
    <property type="entry name" value="NADH_flavin_oxidoreductase"/>
</dbReference>